<proteinExistence type="predicted"/>
<evidence type="ECO:0000313" key="3">
    <source>
        <dbReference type="WBParaSite" id="MCU_001693-RA"/>
    </source>
</evidence>
<protein>
    <submittedName>
        <fullName evidence="3">Protein regulator of cytokinesis 1</fullName>
    </submittedName>
</protein>
<dbReference type="GO" id="GO:1990023">
    <property type="term" value="C:mitotic spindle midzone"/>
    <property type="evidence" value="ECO:0007669"/>
    <property type="project" value="TreeGrafter"/>
</dbReference>
<dbReference type="PANTHER" id="PTHR19321:SF41">
    <property type="entry name" value="FASCETTO-RELATED"/>
    <property type="match status" value="1"/>
</dbReference>
<evidence type="ECO:0000256" key="2">
    <source>
        <dbReference type="SAM" id="MobiDB-lite"/>
    </source>
</evidence>
<dbReference type="GO" id="GO:0005737">
    <property type="term" value="C:cytoplasm"/>
    <property type="evidence" value="ECO:0007669"/>
    <property type="project" value="TreeGrafter"/>
</dbReference>
<dbReference type="WBParaSite" id="MCU_001693-RA">
    <property type="protein sequence ID" value="MCU_001693-RA"/>
    <property type="gene ID" value="MCU_001693"/>
</dbReference>
<evidence type="ECO:0000256" key="1">
    <source>
        <dbReference type="SAM" id="Coils"/>
    </source>
</evidence>
<dbReference type="Pfam" id="PF03999">
    <property type="entry name" value="MAP65_ASE1"/>
    <property type="match status" value="1"/>
</dbReference>
<feature type="region of interest" description="Disordered" evidence="2">
    <location>
        <begin position="482"/>
        <end position="511"/>
    </location>
</feature>
<organism evidence="3">
    <name type="scientific">Mesocestoides corti</name>
    <name type="common">Flatworm</name>
    <dbReference type="NCBI Taxonomy" id="53468"/>
    <lineage>
        <taxon>Eukaryota</taxon>
        <taxon>Metazoa</taxon>
        <taxon>Spiralia</taxon>
        <taxon>Lophotrochozoa</taxon>
        <taxon>Platyhelminthes</taxon>
        <taxon>Cestoda</taxon>
        <taxon>Eucestoda</taxon>
        <taxon>Cyclophyllidea</taxon>
        <taxon>Mesocestoididae</taxon>
        <taxon>Mesocestoides</taxon>
    </lineage>
</organism>
<accession>A0A5K3EPB9</accession>
<feature type="coiled-coil region" evidence="1">
    <location>
        <begin position="99"/>
        <end position="126"/>
    </location>
</feature>
<dbReference type="GO" id="GO:0008017">
    <property type="term" value="F:microtubule binding"/>
    <property type="evidence" value="ECO:0007669"/>
    <property type="project" value="InterPro"/>
</dbReference>
<dbReference type="GO" id="GO:0051256">
    <property type="term" value="P:mitotic spindle midzone assembly"/>
    <property type="evidence" value="ECO:0007669"/>
    <property type="project" value="TreeGrafter"/>
</dbReference>
<dbReference type="AlphaFoldDB" id="A0A5K3EPB9"/>
<keyword evidence="1" id="KW-0175">Coiled coil</keyword>
<sequence length="511" mass="57231">MDTESICAQISGGVYQQAEDLMKIWNYVGYGPAEMERKMAALVKSCRAAFVDFIKAENDLVTEMNGKIEALRQRVSECCAALGLPPYFPALGLTSCQLLQDLTNKVAELEQEKVRRKEELRRLCCEIIKSSLQLGRDAGFIKQQLAAIQNIQATDVPSEGDISTLQAILAENNATLGPLISQMNALQSDIRRIAAEIAYEVKSPREKELLQVDEEAREGNSEGSMNGCEEMFNVDDEIKRIAGTMKGVLPNDADLEELKEMRLRLVKEKARLVGTCEELRSYLASMWNRLDKPADEQETFLRKCEGFTPQSLELLEVEADACRKERLQTIQTYLPVVRGELLDLARTCCLEEQETSKLVKLEASATVDGGKGLVDYLEHRIEELKVVFRQHRRVYEAIASFQLSFRALQQVEQRLKDPAILSNRGGILLKTEKEKKRLLKEVEKTEKEALAAIDEYETEKGKPFVLSNGKTFVQIVEEQRQQVVGSNRGSRASSAAGRRPNSGGHPGSPPC</sequence>
<dbReference type="InterPro" id="IPR007145">
    <property type="entry name" value="MAP65_Ase1_PRC1"/>
</dbReference>
<feature type="compositionally biased region" description="Low complexity" evidence="2">
    <location>
        <begin position="482"/>
        <end position="503"/>
    </location>
</feature>
<dbReference type="PANTHER" id="PTHR19321">
    <property type="entry name" value="PROTEIN REGULATOR OF CYTOKINESIS 1 PRC1-RELATED"/>
    <property type="match status" value="1"/>
</dbReference>
<name>A0A5K3EPB9_MESCO</name>
<dbReference type="Gene3D" id="1.20.58.1520">
    <property type="match status" value="1"/>
</dbReference>
<reference evidence="3" key="1">
    <citation type="submission" date="2019-11" db="UniProtKB">
        <authorList>
            <consortium name="WormBaseParasite"/>
        </authorList>
    </citation>
    <scope>IDENTIFICATION</scope>
</reference>
<feature type="coiled-coil region" evidence="1">
    <location>
        <begin position="428"/>
        <end position="459"/>
    </location>
</feature>